<evidence type="ECO:0000256" key="2">
    <source>
        <dbReference type="ARBA" id="ARBA00022527"/>
    </source>
</evidence>
<name>A0A6M5YHY5_9BACT</name>
<dbReference type="PROSITE" id="PS00108">
    <property type="entry name" value="PROTEIN_KINASE_ST"/>
    <property type="match status" value="1"/>
</dbReference>
<evidence type="ECO:0000256" key="12">
    <source>
        <dbReference type="SAM" id="Phobius"/>
    </source>
</evidence>
<evidence type="ECO:0000256" key="5">
    <source>
        <dbReference type="ARBA" id="ARBA00022737"/>
    </source>
</evidence>
<dbReference type="InterPro" id="IPR015943">
    <property type="entry name" value="WD40/YVTN_repeat-like_dom_sf"/>
</dbReference>
<feature type="domain" description="Protein kinase" evidence="13">
    <location>
        <begin position="73"/>
        <end position="339"/>
    </location>
</feature>
<keyword evidence="5" id="KW-0677">Repeat</keyword>
<feature type="region of interest" description="Disordered" evidence="11">
    <location>
        <begin position="418"/>
        <end position="441"/>
    </location>
</feature>
<keyword evidence="12" id="KW-0812">Transmembrane</keyword>
<evidence type="ECO:0000313" key="14">
    <source>
        <dbReference type="EMBL" id="QJW92876.1"/>
    </source>
</evidence>
<organism evidence="14 15">
    <name type="scientific">Frigoriglobus tundricola</name>
    <dbReference type="NCBI Taxonomy" id="2774151"/>
    <lineage>
        <taxon>Bacteria</taxon>
        <taxon>Pseudomonadati</taxon>
        <taxon>Planctomycetota</taxon>
        <taxon>Planctomycetia</taxon>
        <taxon>Gemmatales</taxon>
        <taxon>Gemmataceae</taxon>
        <taxon>Frigoriglobus</taxon>
    </lineage>
</organism>
<dbReference type="Pfam" id="PF00069">
    <property type="entry name" value="Pkinase"/>
    <property type="match status" value="1"/>
</dbReference>
<dbReference type="Pfam" id="PF00400">
    <property type="entry name" value="WD40"/>
    <property type="match status" value="5"/>
</dbReference>
<keyword evidence="3 9" id="KW-0853">WD repeat</keyword>
<reference evidence="15" key="1">
    <citation type="submission" date="2020-05" db="EMBL/GenBank/DDBJ databases">
        <title>Frigoriglobus tundricola gen. nov., sp. nov., a psychrotolerant cellulolytic planctomycete of the family Gemmataceae with two divergent copies of 16S rRNA gene.</title>
        <authorList>
            <person name="Kulichevskaya I.S."/>
            <person name="Ivanova A.A."/>
            <person name="Naumoff D.G."/>
            <person name="Beletsky A.V."/>
            <person name="Rijpstra W.I.C."/>
            <person name="Sinninghe Damste J.S."/>
            <person name="Mardanov A.V."/>
            <person name="Ravin N.V."/>
            <person name="Dedysh S.N."/>
        </authorList>
    </citation>
    <scope>NUCLEOTIDE SEQUENCE [LARGE SCALE GENOMIC DNA]</scope>
    <source>
        <strain evidence="15">PL17</strain>
    </source>
</reference>
<dbReference type="AlphaFoldDB" id="A0A6M5YHY5"/>
<dbReference type="Gene3D" id="1.10.510.10">
    <property type="entry name" value="Transferase(Phosphotransferase) domain 1"/>
    <property type="match status" value="1"/>
</dbReference>
<dbReference type="InterPro" id="IPR000719">
    <property type="entry name" value="Prot_kinase_dom"/>
</dbReference>
<feature type="repeat" description="WD" evidence="9">
    <location>
        <begin position="530"/>
        <end position="571"/>
    </location>
</feature>
<dbReference type="CDD" id="cd14014">
    <property type="entry name" value="STKc_PknB_like"/>
    <property type="match status" value="1"/>
</dbReference>
<dbReference type="EC" id="2.7.11.1" evidence="1"/>
<keyword evidence="7" id="KW-0418">Kinase</keyword>
<dbReference type="GO" id="GO:0004674">
    <property type="term" value="F:protein serine/threonine kinase activity"/>
    <property type="evidence" value="ECO:0007669"/>
    <property type="project" value="UniProtKB-KW"/>
</dbReference>
<dbReference type="InterPro" id="IPR011047">
    <property type="entry name" value="Quinoprotein_ADH-like_sf"/>
</dbReference>
<keyword evidence="12" id="KW-1133">Transmembrane helix</keyword>
<feature type="compositionally biased region" description="Basic residues" evidence="11">
    <location>
        <begin position="371"/>
        <end position="383"/>
    </location>
</feature>
<evidence type="ECO:0000256" key="10">
    <source>
        <dbReference type="PROSITE-ProRule" id="PRU10141"/>
    </source>
</evidence>
<sequence>MSAPATATDFLSLVRKSGVLDEKRFSEEFADSSDLPEDPTECANALIRSGLLTTFQARQILAGKYRGLVLGVYKILRPLGQGGMGVVYLGEHTSLHRRVALKVLPAKSAQDRVSVERFMREARATAALDHPNIVRLHDVCQGAGVHFLVMELVEGKDLQTLLAETGPLHFATAVSYIAQAAAGLQHAHSKGIVHRDIKPANLMITKEGVVKLLDLGLARSFLKESDNLTGALGEEGEAHGTIDFVAPEQALGQAVDERADLYSLGATLYYLITGHPPYKGSRAQILMQHQMADPPRLSKTLKVTVPPTLNDVIAKMMAKKKGDRYQSADEVVDALSPWLPAPRASSNVQQDALSTQDLRDAGVPTQSSRSTTKKGKKSKKRAAARRLRKKWYAIGGGAAALLVVGVLIAVLSGGKKAASAHGPDSVPAPEAAANRPGAGEEDQLVLTTTAQVNDLALSRDGTRFAAVDWSGNLIYGSPTNWQKLNSVTVQAGASLNCCTPTPDGRHVVVAGRQTAVTVFDWATGQKVREFAGHSDTTWGVAVSKSGTQVLTCGNDGEVVLRDFATGNLIRKHEFEAKQVWSVAFSPDGTKMLASCGAGPNDDESHQIRVWDVATGRELQRFTGHTRDVRWATFSPDGQTVASAGFDGTVRLWDAASGKQLRAITAHTNNYTERVSFLPNGKRLVSCGGIFPSSYEGGGAVRVWDVGSGQEVHTWRGPGAKGVIALAVAPDGSYALTGSREKTVRLWKFAP</sequence>
<keyword evidence="12" id="KW-0472">Membrane</keyword>
<keyword evidence="2" id="KW-0723">Serine/threonine-protein kinase</keyword>
<evidence type="ECO:0000313" key="15">
    <source>
        <dbReference type="Proteomes" id="UP000503447"/>
    </source>
</evidence>
<keyword evidence="8 10" id="KW-0067">ATP-binding</keyword>
<dbReference type="PANTHER" id="PTHR43289">
    <property type="entry name" value="MITOGEN-ACTIVATED PROTEIN KINASE KINASE KINASE 20-RELATED"/>
    <property type="match status" value="1"/>
</dbReference>
<dbReference type="FunFam" id="1.10.510.10:FF:000021">
    <property type="entry name" value="Serine/threonine protein kinase"/>
    <property type="match status" value="1"/>
</dbReference>
<evidence type="ECO:0000259" key="13">
    <source>
        <dbReference type="PROSITE" id="PS50011"/>
    </source>
</evidence>
<evidence type="ECO:0000256" key="8">
    <source>
        <dbReference type="ARBA" id="ARBA00022840"/>
    </source>
</evidence>
<dbReference type="InterPro" id="IPR011009">
    <property type="entry name" value="Kinase-like_dom_sf"/>
</dbReference>
<protein>
    <recommendedName>
        <fullName evidence="1">non-specific serine/threonine protein kinase</fullName>
        <ecNumber evidence="1">2.7.11.1</ecNumber>
    </recommendedName>
</protein>
<keyword evidence="6 10" id="KW-0547">Nucleotide-binding</keyword>
<dbReference type="PROSITE" id="PS50294">
    <property type="entry name" value="WD_REPEATS_REGION"/>
    <property type="match status" value="2"/>
</dbReference>
<evidence type="ECO:0000256" key="9">
    <source>
        <dbReference type="PROSITE-ProRule" id="PRU00221"/>
    </source>
</evidence>
<dbReference type="RefSeq" id="WP_171469187.1">
    <property type="nucleotide sequence ID" value="NZ_CP053452.2"/>
</dbReference>
<keyword evidence="15" id="KW-1185">Reference proteome</keyword>
<feature type="binding site" evidence="10">
    <location>
        <position position="107"/>
    </location>
    <ligand>
        <name>ATP</name>
        <dbReference type="ChEBI" id="CHEBI:30616"/>
    </ligand>
</feature>
<dbReference type="EMBL" id="CP053452">
    <property type="protein sequence ID" value="QJW92876.1"/>
    <property type="molecule type" value="Genomic_DNA"/>
</dbReference>
<evidence type="ECO:0000256" key="1">
    <source>
        <dbReference type="ARBA" id="ARBA00012513"/>
    </source>
</evidence>
<dbReference type="Proteomes" id="UP000503447">
    <property type="component" value="Chromosome"/>
</dbReference>
<dbReference type="SUPFAM" id="SSF56112">
    <property type="entry name" value="Protein kinase-like (PK-like)"/>
    <property type="match status" value="1"/>
</dbReference>
<dbReference type="GO" id="GO:0005524">
    <property type="term" value="F:ATP binding"/>
    <property type="evidence" value="ECO:0007669"/>
    <property type="project" value="UniProtKB-UniRule"/>
</dbReference>
<feature type="transmembrane region" description="Helical" evidence="12">
    <location>
        <begin position="391"/>
        <end position="411"/>
    </location>
</feature>
<dbReference type="PANTHER" id="PTHR43289:SF6">
    <property type="entry name" value="SERINE_THREONINE-PROTEIN KINASE NEKL-3"/>
    <property type="match status" value="1"/>
</dbReference>
<evidence type="ECO:0000256" key="4">
    <source>
        <dbReference type="ARBA" id="ARBA00022679"/>
    </source>
</evidence>
<keyword evidence="4" id="KW-0808">Transferase</keyword>
<feature type="repeat" description="WD" evidence="9">
    <location>
        <begin position="722"/>
        <end position="750"/>
    </location>
</feature>
<dbReference type="InterPro" id="IPR019775">
    <property type="entry name" value="WD40_repeat_CS"/>
</dbReference>
<dbReference type="PROSITE" id="PS50011">
    <property type="entry name" value="PROTEIN_KINASE_DOM"/>
    <property type="match status" value="1"/>
</dbReference>
<dbReference type="SMART" id="SM00320">
    <property type="entry name" value="WD40"/>
    <property type="match status" value="7"/>
</dbReference>
<dbReference type="SUPFAM" id="SSF50998">
    <property type="entry name" value="Quinoprotein alcohol dehydrogenase-like"/>
    <property type="match status" value="1"/>
</dbReference>
<feature type="repeat" description="WD" evidence="9">
    <location>
        <begin position="621"/>
        <end position="662"/>
    </location>
</feature>
<dbReference type="SMART" id="SM00220">
    <property type="entry name" value="S_TKc"/>
    <property type="match status" value="1"/>
</dbReference>
<feature type="compositionally biased region" description="Polar residues" evidence="11">
    <location>
        <begin position="344"/>
        <end position="356"/>
    </location>
</feature>
<evidence type="ECO:0000256" key="3">
    <source>
        <dbReference type="ARBA" id="ARBA00022574"/>
    </source>
</evidence>
<evidence type="ECO:0000256" key="7">
    <source>
        <dbReference type="ARBA" id="ARBA00022777"/>
    </source>
</evidence>
<accession>A0A6M5YHY5</accession>
<dbReference type="Gene3D" id="2.130.10.10">
    <property type="entry name" value="YVTN repeat-like/Quinoprotein amine dehydrogenase"/>
    <property type="match status" value="3"/>
</dbReference>
<evidence type="ECO:0000256" key="6">
    <source>
        <dbReference type="ARBA" id="ARBA00022741"/>
    </source>
</evidence>
<dbReference type="KEGG" id="ftj:FTUN_0373"/>
<dbReference type="InterPro" id="IPR017441">
    <property type="entry name" value="Protein_kinase_ATP_BS"/>
</dbReference>
<dbReference type="PROSITE" id="PS00678">
    <property type="entry name" value="WD_REPEATS_1"/>
    <property type="match status" value="1"/>
</dbReference>
<evidence type="ECO:0000256" key="11">
    <source>
        <dbReference type="SAM" id="MobiDB-lite"/>
    </source>
</evidence>
<dbReference type="CDD" id="cd00200">
    <property type="entry name" value="WD40"/>
    <property type="match status" value="1"/>
</dbReference>
<dbReference type="PROSITE" id="PS50082">
    <property type="entry name" value="WD_REPEATS_2"/>
    <property type="match status" value="3"/>
</dbReference>
<dbReference type="InterPro" id="IPR001680">
    <property type="entry name" value="WD40_rpt"/>
</dbReference>
<gene>
    <name evidence="14" type="ORF">FTUN_0373</name>
</gene>
<proteinExistence type="predicted"/>
<dbReference type="PROSITE" id="PS00107">
    <property type="entry name" value="PROTEIN_KINASE_ATP"/>
    <property type="match status" value="1"/>
</dbReference>
<dbReference type="InterPro" id="IPR008271">
    <property type="entry name" value="Ser/Thr_kinase_AS"/>
</dbReference>
<dbReference type="Gene3D" id="3.30.200.20">
    <property type="entry name" value="Phosphorylase Kinase, domain 1"/>
    <property type="match status" value="1"/>
</dbReference>
<feature type="region of interest" description="Disordered" evidence="11">
    <location>
        <begin position="340"/>
        <end position="383"/>
    </location>
</feature>